<evidence type="ECO:0000256" key="2">
    <source>
        <dbReference type="ARBA" id="ARBA00012485"/>
    </source>
</evidence>
<dbReference type="EC" id="2.3.2.26" evidence="2"/>
<dbReference type="GO" id="GO:0061630">
    <property type="term" value="F:ubiquitin protein ligase activity"/>
    <property type="evidence" value="ECO:0007669"/>
    <property type="project" value="UniProtKB-EC"/>
</dbReference>
<evidence type="ECO:0000313" key="8">
    <source>
        <dbReference type="Proteomes" id="UP000242525"/>
    </source>
</evidence>
<gene>
    <name evidence="7" type="ORF">BN980_GECA03s03211g</name>
</gene>
<dbReference type="SMART" id="SM00119">
    <property type="entry name" value="HECTc"/>
    <property type="match status" value="1"/>
</dbReference>
<evidence type="ECO:0000256" key="3">
    <source>
        <dbReference type="ARBA" id="ARBA00022679"/>
    </source>
</evidence>
<dbReference type="Gene3D" id="3.30.2160.10">
    <property type="entry name" value="Hect, E3 ligase catalytic domain"/>
    <property type="match status" value="1"/>
</dbReference>
<dbReference type="PROSITE" id="PS50237">
    <property type="entry name" value="HECT"/>
    <property type="match status" value="1"/>
</dbReference>
<dbReference type="Gene3D" id="3.30.2410.10">
    <property type="entry name" value="Hect, E3 ligase catalytic domain"/>
    <property type="match status" value="1"/>
</dbReference>
<reference evidence="7" key="1">
    <citation type="submission" date="2014-03" db="EMBL/GenBank/DDBJ databases">
        <authorList>
            <person name="Casaregola S."/>
        </authorList>
    </citation>
    <scope>NUCLEOTIDE SEQUENCE [LARGE SCALE GENOMIC DNA]</scope>
    <source>
        <strain evidence="7">CLIB 918</strain>
    </source>
</reference>
<dbReference type="InterPro" id="IPR035983">
    <property type="entry name" value="Hect_E3_ubiquitin_ligase"/>
</dbReference>
<sequence>MPAWNLFGTAKKAAPSRNPFGTLHRSYSADSLVTVSTDGTSNTSQNLQHLTTESSTKDIFKSVSAANAAISSNTSTDLLSVHHEQQELLLKRHHTTAKKMVVSSCICCGTSLKVPSNAPSYKCHVCDTVYDSNRRTNFIPIPLTLGKVEEALKIDAALLTTSTNPPGSDRNNNSVDAYPHLSSLIRNAFSCMDALNGSFPLGLTRMSYSKPGIDYKQVGQFYDIINGLPAKQALNRLILVSVLSLLKCPHKKLNLPSDVYFLLIVLENPVLYEPETITDGYSSLAYQVFERSIALFSHTPKRTMQYLLNWVSRFPRDQIKTKVLQMNCYIADRLTRCVSRSPTGNATDFPLMDFFPTAGGCGGSRAGTNPKWHKKQSASVSTPKRAKVSQYGSDWRLLAFCNILAVFFNANSITQKLPISLFYNQGINHVDLRSDFDAWERLGVPISSLAPPNTTTTSVYNNGSTTTSNGGQTNSLHGTSSFGAGSLKLDDETGSWEHTPEFALCKYPFLFELHYKRNLLEYDARRQMEYQVQEAFFNALLSTANANGSNPIGGASGVSGNAVGVTGTPAGANKNNQPYLYIKVRRGNLLQDSFNSLESQETELKKRLRVEFIGEPGVDAGGLKKEWFLLLVRKLFDPAQDLFKAPAITTDDGETSNNSIDDDNDDARYHWFATESKQPLRYYQLAGVILGLAIYNSINLDVDLPPVMYRRLLGYSYRLEDFKEVWPQYGNSLQKILDFDGTDEEFLNAFYGLNFTVSKRVPVSPGSATPPGSTPQEYRVVEEPIVFNGQNKLVTKTNRGEFVRKVVQYYLEDSVKRQFEPLKQGFFKVAGSHALTLFRPQEIEQLIRGNLLEDINIRELKKITKYKNWLAPPSVPPLNPTVGAGPPMPPGTSTVHAQIPLPQVVEWFWQIFECELSATQRQQLLMFVTGSDRIPATGVRGMVFKISCLGGGADSDRLPVAHTCFNELCLYNYSSRNKLLQKLLIAITESQGFELR</sequence>
<dbReference type="PANTHER" id="PTHR45700:SF8">
    <property type="entry name" value="HECT-TYPE E3 UBIQUITIN TRANSFERASE"/>
    <property type="match status" value="1"/>
</dbReference>
<evidence type="ECO:0000313" key="7">
    <source>
        <dbReference type="EMBL" id="CDO52519.1"/>
    </source>
</evidence>
<keyword evidence="4 5" id="KW-0833">Ubl conjugation pathway</keyword>
<keyword evidence="3" id="KW-0808">Transferase</keyword>
<dbReference type="SUPFAM" id="SSF56204">
    <property type="entry name" value="Hect, E3 ligase catalytic domain"/>
    <property type="match status" value="1"/>
</dbReference>
<keyword evidence="8" id="KW-1185">Reference proteome</keyword>
<organism evidence="7 8">
    <name type="scientific">Geotrichum candidum</name>
    <name type="common">Oospora lactis</name>
    <name type="synonym">Dipodascus geotrichum</name>
    <dbReference type="NCBI Taxonomy" id="1173061"/>
    <lineage>
        <taxon>Eukaryota</taxon>
        <taxon>Fungi</taxon>
        <taxon>Dikarya</taxon>
        <taxon>Ascomycota</taxon>
        <taxon>Saccharomycotina</taxon>
        <taxon>Dipodascomycetes</taxon>
        <taxon>Dipodascales</taxon>
        <taxon>Dipodascaceae</taxon>
        <taxon>Geotrichum</taxon>
    </lineage>
</organism>
<feature type="active site" description="Glycyl thioester intermediate" evidence="5">
    <location>
        <position position="964"/>
    </location>
</feature>
<dbReference type="OrthoDB" id="8068875at2759"/>
<dbReference type="EMBL" id="CCBN010000003">
    <property type="protein sequence ID" value="CDO52519.1"/>
    <property type="molecule type" value="Genomic_DNA"/>
</dbReference>
<comment type="catalytic activity">
    <reaction evidence="1">
        <text>S-ubiquitinyl-[E2 ubiquitin-conjugating enzyme]-L-cysteine + [acceptor protein]-L-lysine = [E2 ubiquitin-conjugating enzyme]-L-cysteine + N(6)-ubiquitinyl-[acceptor protein]-L-lysine.</text>
        <dbReference type="EC" id="2.3.2.26"/>
    </reaction>
</comment>
<protein>
    <recommendedName>
        <fullName evidence="2">HECT-type E3 ubiquitin transferase</fullName>
        <ecNumber evidence="2">2.3.2.26</ecNumber>
    </recommendedName>
</protein>
<dbReference type="InterPro" id="IPR000569">
    <property type="entry name" value="HECT_dom"/>
</dbReference>
<evidence type="ECO:0000256" key="1">
    <source>
        <dbReference type="ARBA" id="ARBA00000885"/>
    </source>
</evidence>
<dbReference type="AlphaFoldDB" id="A0A0J9X5N7"/>
<dbReference type="Gene3D" id="3.90.1750.10">
    <property type="entry name" value="Hect, E3 ligase catalytic domains"/>
    <property type="match status" value="1"/>
</dbReference>
<dbReference type="Proteomes" id="UP000242525">
    <property type="component" value="Unassembled WGS sequence"/>
</dbReference>
<comment type="caution">
    <text evidence="7">The sequence shown here is derived from an EMBL/GenBank/DDBJ whole genome shotgun (WGS) entry which is preliminary data.</text>
</comment>
<dbReference type="InterPro" id="IPR044611">
    <property type="entry name" value="E3A/B/C-like"/>
</dbReference>
<accession>A0A0J9X5N7</accession>
<name>A0A0J9X5N7_GEOCN</name>
<proteinExistence type="predicted"/>
<evidence type="ECO:0000259" key="6">
    <source>
        <dbReference type="PROSITE" id="PS50237"/>
    </source>
</evidence>
<dbReference type="Pfam" id="PF00632">
    <property type="entry name" value="HECT"/>
    <property type="match status" value="1"/>
</dbReference>
<dbReference type="CDD" id="cd00078">
    <property type="entry name" value="HECTc"/>
    <property type="match status" value="1"/>
</dbReference>
<dbReference type="PANTHER" id="PTHR45700">
    <property type="entry name" value="UBIQUITIN-PROTEIN LIGASE E3C"/>
    <property type="match status" value="1"/>
</dbReference>
<evidence type="ECO:0000256" key="4">
    <source>
        <dbReference type="ARBA" id="ARBA00022786"/>
    </source>
</evidence>
<dbReference type="STRING" id="1173061.A0A0J9X5N7"/>
<feature type="domain" description="HECT" evidence="6">
    <location>
        <begin position="600"/>
        <end position="996"/>
    </location>
</feature>
<dbReference type="GO" id="GO:0000209">
    <property type="term" value="P:protein polyubiquitination"/>
    <property type="evidence" value="ECO:0007669"/>
    <property type="project" value="InterPro"/>
</dbReference>
<evidence type="ECO:0000256" key="5">
    <source>
        <dbReference type="PROSITE-ProRule" id="PRU00104"/>
    </source>
</evidence>